<name>A0A382QUJ2_9ZZZZ</name>
<evidence type="ECO:0000256" key="1">
    <source>
        <dbReference type="SAM" id="Phobius"/>
    </source>
</evidence>
<accession>A0A382QUJ2</accession>
<feature type="transmembrane region" description="Helical" evidence="1">
    <location>
        <begin position="14"/>
        <end position="31"/>
    </location>
</feature>
<dbReference type="AlphaFoldDB" id="A0A382QUJ2"/>
<protein>
    <submittedName>
        <fullName evidence="2">Uncharacterized protein</fullName>
    </submittedName>
</protein>
<keyword evidence="1" id="KW-1133">Transmembrane helix</keyword>
<feature type="non-terminal residue" evidence="2">
    <location>
        <position position="32"/>
    </location>
</feature>
<keyword evidence="1" id="KW-0812">Transmembrane</keyword>
<sequence>MEELVLGWASGQTWWHYVATIVVIANAVTMTL</sequence>
<dbReference type="EMBL" id="UINC01117023">
    <property type="protein sequence ID" value="SVC89163.1"/>
    <property type="molecule type" value="Genomic_DNA"/>
</dbReference>
<evidence type="ECO:0000313" key="2">
    <source>
        <dbReference type="EMBL" id="SVC89163.1"/>
    </source>
</evidence>
<gene>
    <name evidence="2" type="ORF">METZ01_LOCUS342017</name>
</gene>
<proteinExistence type="predicted"/>
<organism evidence="2">
    <name type="scientific">marine metagenome</name>
    <dbReference type="NCBI Taxonomy" id="408172"/>
    <lineage>
        <taxon>unclassified sequences</taxon>
        <taxon>metagenomes</taxon>
        <taxon>ecological metagenomes</taxon>
    </lineage>
</organism>
<reference evidence="2" key="1">
    <citation type="submission" date="2018-05" db="EMBL/GenBank/DDBJ databases">
        <authorList>
            <person name="Lanie J.A."/>
            <person name="Ng W.-L."/>
            <person name="Kazmierczak K.M."/>
            <person name="Andrzejewski T.M."/>
            <person name="Davidsen T.M."/>
            <person name="Wayne K.J."/>
            <person name="Tettelin H."/>
            <person name="Glass J.I."/>
            <person name="Rusch D."/>
            <person name="Podicherti R."/>
            <person name="Tsui H.-C.T."/>
            <person name="Winkler M.E."/>
        </authorList>
    </citation>
    <scope>NUCLEOTIDE SEQUENCE</scope>
</reference>
<keyword evidence="1" id="KW-0472">Membrane</keyword>